<proteinExistence type="inferred from homology"/>
<dbReference type="GO" id="GO:0016887">
    <property type="term" value="F:ATP hydrolysis activity"/>
    <property type="evidence" value="ECO:0007669"/>
    <property type="project" value="InterPro"/>
</dbReference>
<dbReference type="SUPFAM" id="SSF46589">
    <property type="entry name" value="tRNA-binding arm"/>
    <property type="match status" value="1"/>
</dbReference>
<dbReference type="InterPro" id="IPR038729">
    <property type="entry name" value="Rad50/SbcC_AAA"/>
</dbReference>
<evidence type="ECO:0000256" key="3">
    <source>
        <dbReference type="SAM" id="Coils"/>
    </source>
</evidence>
<reference evidence="5 6" key="1">
    <citation type="journal article" date="2015" name="Genome Announc.">
        <title>Complete Genome Sequence of Methanosphaerula palustris E1-9CT, a Hydrogenotrophic Methanogen Isolated from a Minerotrophic Fen Peatland.</title>
        <authorList>
            <person name="Cadillo-Quiroz H."/>
            <person name="Browne P."/>
            <person name="Kyrpides N."/>
            <person name="Woyke T."/>
            <person name="Goodwin L."/>
            <person name="Detter C."/>
            <person name="Yavitt J.B."/>
            <person name="Zinder S.H."/>
        </authorList>
    </citation>
    <scope>NUCLEOTIDE SEQUENCE [LARGE SCALE GENOMIC DNA]</scope>
    <source>
        <strain evidence="6">ATCC BAA-1556 / DSM 19958 / E1-9c</strain>
    </source>
</reference>
<protein>
    <submittedName>
        <fullName evidence="5">DNA sulfur modification protein DndD</fullName>
    </submittedName>
</protein>
<dbReference type="InterPro" id="IPR027417">
    <property type="entry name" value="P-loop_NTPase"/>
</dbReference>
<evidence type="ECO:0000259" key="4">
    <source>
        <dbReference type="Pfam" id="PF13476"/>
    </source>
</evidence>
<dbReference type="NCBIfam" id="TIGR03185">
    <property type="entry name" value="DNA_S_dndD"/>
    <property type="match status" value="1"/>
</dbReference>
<dbReference type="InterPro" id="IPR010978">
    <property type="entry name" value="tRNA-bd_arm"/>
</dbReference>
<dbReference type="GO" id="GO:0006302">
    <property type="term" value="P:double-strand break repair"/>
    <property type="evidence" value="ECO:0007669"/>
    <property type="project" value="InterPro"/>
</dbReference>
<feature type="coiled-coil region" evidence="3">
    <location>
        <begin position="238"/>
        <end position="290"/>
    </location>
</feature>
<dbReference type="EMBL" id="CP001338">
    <property type="protein sequence ID" value="ACL16700.1"/>
    <property type="molecule type" value="Genomic_DNA"/>
</dbReference>
<dbReference type="GO" id="GO:0000166">
    <property type="term" value="F:nucleotide binding"/>
    <property type="evidence" value="ECO:0007669"/>
    <property type="project" value="InterPro"/>
</dbReference>
<evidence type="ECO:0000256" key="2">
    <source>
        <dbReference type="ARBA" id="ARBA00049666"/>
    </source>
</evidence>
<dbReference type="PANTHER" id="PTHR32114:SF2">
    <property type="entry name" value="ABC TRANSPORTER ABCH.3"/>
    <property type="match status" value="1"/>
</dbReference>
<feature type="domain" description="Rad50/SbcC-type AAA" evidence="4">
    <location>
        <begin position="5"/>
        <end position="288"/>
    </location>
</feature>
<dbReference type="RefSeq" id="WP_012618019.1">
    <property type="nucleotide sequence ID" value="NC_011832.1"/>
</dbReference>
<dbReference type="Pfam" id="PF13476">
    <property type="entry name" value="AAA_23"/>
    <property type="match status" value="1"/>
</dbReference>
<evidence type="ECO:0000313" key="6">
    <source>
        <dbReference type="Proteomes" id="UP000002457"/>
    </source>
</evidence>
<dbReference type="Gene3D" id="3.40.50.300">
    <property type="entry name" value="P-loop containing nucleotide triphosphate hydrolases"/>
    <property type="match status" value="2"/>
</dbReference>
<dbReference type="REBASE" id="211871">
    <property type="entry name" value="M.MpaEDndDP"/>
</dbReference>
<dbReference type="PANTHER" id="PTHR32114">
    <property type="entry name" value="ABC TRANSPORTER ABCH.3"/>
    <property type="match status" value="1"/>
</dbReference>
<dbReference type="STRING" id="521011.Mpal_1369"/>
<evidence type="ECO:0000256" key="1">
    <source>
        <dbReference type="ARBA" id="ARBA00023054"/>
    </source>
</evidence>
<dbReference type="AlphaFoldDB" id="B8GHW0"/>
<accession>B8GHW0</accession>
<dbReference type="Proteomes" id="UP000002457">
    <property type="component" value="Chromosome"/>
</dbReference>
<organism evidence="5 6">
    <name type="scientific">Methanosphaerula palustris (strain ATCC BAA-1556 / DSM 19958 / E1-9c)</name>
    <dbReference type="NCBI Taxonomy" id="521011"/>
    <lineage>
        <taxon>Archaea</taxon>
        <taxon>Methanobacteriati</taxon>
        <taxon>Methanobacteriota</taxon>
        <taxon>Stenosarchaea group</taxon>
        <taxon>Methanomicrobia</taxon>
        <taxon>Methanomicrobiales</taxon>
        <taxon>Methanoregulaceae</taxon>
        <taxon>Methanosphaerula</taxon>
    </lineage>
</organism>
<keyword evidence="6" id="KW-1185">Reference proteome</keyword>
<dbReference type="KEGG" id="mpl:Mpal_1369"/>
<name>B8GHW0_METPE</name>
<dbReference type="OrthoDB" id="25344at2157"/>
<dbReference type="eggNOG" id="arCOG00373">
    <property type="taxonomic scope" value="Archaea"/>
</dbReference>
<dbReference type="SUPFAM" id="SSF52540">
    <property type="entry name" value="P-loop containing nucleoside triphosphate hydrolases"/>
    <property type="match status" value="1"/>
</dbReference>
<evidence type="ECO:0000313" key="5">
    <source>
        <dbReference type="EMBL" id="ACL16700.1"/>
    </source>
</evidence>
<feature type="coiled-coil region" evidence="3">
    <location>
        <begin position="411"/>
        <end position="489"/>
    </location>
</feature>
<comment type="similarity">
    <text evidence="2">Belongs to the Sph1/Sph2 family.</text>
</comment>
<dbReference type="InterPro" id="IPR017599">
    <property type="entry name" value="DNA_S_DndD"/>
</dbReference>
<dbReference type="GeneID" id="7269974"/>
<gene>
    <name evidence="5" type="ordered locus">Mpal_1369</name>
</gene>
<dbReference type="HOGENOM" id="CLU_024631_0_0_2"/>
<keyword evidence="1 3" id="KW-0175">Coiled coil</keyword>
<sequence length="677" mass="78446">MLLKSLTLENIRIFKGVNTLDFTPVHSSKEQKSIILIGGKNGAGKTTMFESILLCLYGQNSPDGRMGKKKYEKYIAQMTARNKKTEDPYNPAIDVVFEFSHSGTTHSYSVRREWITHPQFSETLTVKRDGEILSDMEVDQWQDLLNELIPPRFARLFLFDGEKIQNLVEDNTDNLYLRDSFKSLLGLDIVERLKADLGIYLTRHLKVKEVHHITQKLDELETSGKDIDTKKDHYLQDRAQVQSRYDQISSEIERQEQIVASEGGSFARKREELKNQKNQLDHQITTIEGDIRELCAGLFPFAIIPKYCNLLKQHLIEEDTIQARKRSEDLIRSNVDELNRILKSPAFWSDLSISSSQKERVRTKLSTLLDEKFLMGNKIDRSILIHHLSQYEYNRLLQWIDDSITNVPKKMNDLSLQLENLTSKRQKVAEMINKAPSDDVIAPLIQKLNELSKHLGELSEKLRVADEKIHEFDSQLKEIERQRLKLDEELQGVKCGSKKMQLAQQVTLILNEYMKELQRQKVSQLSDNILSCFTRLIRKDDYVKDILIDENYAITLYEPDGHAIPKELLSAGEKEIFAVSLLWGLTLTSGRQLPFIIDTPLGRLDSEHRGNLVMDFFQHAGDQMIIFSTDTEIDKDYFRTLQPYIARAYHLNYSKEERQTTISPGYFWQSEPVELES</sequence>